<evidence type="ECO:0000256" key="5">
    <source>
        <dbReference type="ARBA" id="ARBA00022989"/>
    </source>
</evidence>
<evidence type="ECO:0000256" key="4">
    <source>
        <dbReference type="ARBA" id="ARBA00022692"/>
    </source>
</evidence>
<accession>A0A545SSW4</accession>
<proteinExistence type="inferred from homology"/>
<dbReference type="Proteomes" id="UP000319732">
    <property type="component" value="Unassembled WGS sequence"/>
</dbReference>
<comment type="subcellular location">
    <subcellularLocation>
        <location evidence="1">Cell membrane</location>
        <topology evidence="1">Single-pass membrane protein</topology>
    </subcellularLocation>
</comment>
<dbReference type="SUPFAM" id="SSF103088">
    <property type="entry name" value="OmpA-like"/>
    <property type="match status" value="1"/>
</dbReference>
<comment type="caution">
    <text evidence="10">The sequence shown here is derived from an EMBL/GenBank/DDBJ whole genome shotgun (WGS) entry which is preliminary data.</text>
</comment>
<dbReference type="InterPro" id="IPR050330">
    <property type="entry name" value="Bact_OuterMem_StrucFunc"/>
</dbReference>
<dbReference type="Pfam" id="PF13677">
    <property type="entry name" value="MotB_plug"/>
    <property type="match status" value="1"/>
</dbReference>
<dbReference type="OrthoDB" id="9815217at2"/>
<dbReference type="CDD" id="cd07185">
    <property type="entry name" value="OmpA_C-like"/>
    <property type="match status" value="1"/>
</dbReference>
<dbReference type="PANTHER" id="PTHR30329">
    <property type="entry name" value="STATOR ELEMENT OF FLAGELLAR MOTOR COMPLEX"/>
    <property type="match status" value="1"/>
</dbReference>
<evidence type="ECO:0000256" key="6">
    <source>
        <dbReference type="ARBA" id="ARBA00023136"/>
    </source>
</evidence>
<dbReference type="NCBIfam" id="NF006508">
    <property type="entry name" value="PRK08944.1"/>
    <property type="match status" value="1"/>
</dbReference>
<feature type="transmembrane region" description="Helical" evidence="8">
    <location>
        <begin position="16"/>
        <end position="38"/>
    </location>
</feature>
<keyword evidence="3" id="KW-1003">Cell membrane</keyword>
<organism evidence="10 11">
    <name type="scientific">Exilibacterium tricleocarpae</name>
    <dbReference type="NCBI Taxonomy" id="2591008"/>
    <lineage>
        <taxon>Bacteria</taxon>
        <taxon>Pseudomonadati</taxon>
        <taxon>Pseudomonadota</taxon>
        <taxon>Gammaproteobacteria</taxon>
        <taxon>Cellvibrionales</taxon>
        <taxon>Cellvibrionaceae</taxon>
        <taxon>Exilibacterium</taxon>
    </lineage>
</organism>
<evidence type="ECO:0000256" key="1">
    <source>
        <dbReference type="ARBA" id="ARBA00004162"/>
    </source>
</evidence>
<evidence type="ECO:0000313" key="10">
    <source>
        <dbReference type="EMBL" id="TQV68054.1"/>
    </source>
</evidence>
<feature type="domain" description="OmpA-like" evidence="9">
    <location>
        <begin position="170"/>
        <end position="291"/>
    </location>
</feature>
<comment type="similarity">
    <text evidence="2">Belongs to the MotB family.</text>
</comment>
<evidence type="ECO:0000256" key="2">
    <source>
        <dbReference type="ARBA" id="ARBA00008914"/>
    </source>
</evidence>
<dbReference type="InterPro" id="IPR025713">
    <property type="entry name" value="MotB-like_N_dom"/>
</dbReference>
<dbReference type="EMBL" id="VHSG01000031">
    <property type="protein sequence ID" value="TQV68054.1"/>
    <property type="molecule type" value="Genomic_DNA"/>
</dbReference>
<evidence type="ECO:0000313" key="11">
    <source>
        <dbReference type="Proteomes" id="UP000319732"/>
    </source>
</evidence>
<dbReference type="Pfam" id="PF00691">
    <property type="entry name" value="OmpA"/>
    <property type="match status" value="1"/>
</dbReference>
<dbReference type="InterPro" id="IPR006665">
    <property type="entry name" value="OmpA-like"/>
</dbReference>
<sequence length="331" mass="37451">MDDEEVKCECEAGLPAWMGTFADLMSLLMCFFVLLLSFSEMDAMKFKRLAGSMAQAFGVQNQLKVMDPPKGTSIIAREFSPGIPEPTPINEIWQITKDLSQSSLDFDCVNQFDVEQGQVEKEAGIEARAREDLKAKLAEMVEQTKEDATELADKLFDQISSGEIEIEYKGRQIIIRIREKGSFVSGSAQLADDYYDVLEEIRAVLAEKPGRIQVQGHTDNIPIRSSRFPSNWALSSARAVTVAHELMKGRQINERRFEVAGFSDTRPLVANDSSTNRARNRRVEIVIQQSIDSENLDQDDRQLLKEEGEDVLRELDLDPDYLFELDPEEVF</sequence>
<protein>
    <submittedName>
        <fullName evidence="10">OmpA family protein</fullName>
    </submittedName>
</protein>
<keyword evidence="11" id="KW-1185">Reference proteome</keyword>
<dbReference type="Gene3D" id="3.30.1330.60">
    <property type="entry name" value="OmpA-like domain"/>
    <property type="match status" value="1"/>
</dbReference>
<evidence type="ECO:0000256" key="8">
    <source>
        <dbReference type="SAM" id="Phobius"/>
    </source>
</evidence>
<keyword evidence="4 8" id="KW-0812">Transmembrane</keyword>
<dbReference type="RefSeq" id="WP_142929557.1">
    <property type="nucleotide sequence ID" value="NZ_ML660108.1"/>
</dbReference>
<dbReference type="InterPro" id="IPR036737">
    <property type="entry name" value="OmpA-like_sf"/>
</dbReference>
<keyword evidence="5 8" id="KW-1133">Transmembrane helix</keyword>
<dbReference type="PANTHER" id="PTHR30329:SF21">
    <property type="entry name" value="LIPOPROTEIN YIAD-RELATED"/>
    <property type="match status" value="1"/>
</dbReference>
<gene>
    <name evidence="10" type="ORF">FKG94_24320</name>
</gene>
<reference evidence="10 11" key="1">
    <citation type="submission" date="2019-06" db="EMBL/GenBank/DDBJ databases">
        <title>Whole genome sequence for Cellvibrionaceae sp. R142.</title>
        <authorList>
            <person name="Wang G."/>
        </authorList>
    </citation>
    <scope>NUCLEOTIDE SEQUENCE [LARGE SCALE GENOMIC DNA]</scope>
    <source>
        <strain evidence="10 11">R142</strain>
    </source>
</reference>
<keyword evidence="6 7" id="KW-0472">Membrane</keyword>
<evidence type="ECO:0000256" key="7">
    <source>
        <dbReference type="PROSITE-ProRule" id="PRU00473"/>
    </source>
</evidence>
<evidence type="ECO:0000256" key="3">
    <source>
        <dbReference type="ARBA" id="ARBA00022475"/>
    </source>
</evidence>
<dbReference type="GO" id="GO:0005886">
    <property type="term" value="C:plasma membrane"/>
    <property type="evidence" value="ECO:0007669"/>
    <property type="project" value="UniProtKB-SubCell"/>
</dbReference>
<dbReference type="PROSITE" id="PS51123">
    <property type="entry name" value="OMPA_2"/>
    <property type="match status" value="1"/>
</dbReference>
<dbReference type="AlphaFoldDB" id="A0A545SSW4"/>
<evidence type="ECO:0000259" key="9">
    <source>
        <dbReference type="PROSITE" id="PS51123"/>
    </source>
</evidence>
<name>A0A545SSW4_9GAMM</name>